<protein>
    <recommendedName>
        <fullName evidence="3">Alpha/beta hydrolase family protein</fullName>
    </recommendedName>
</protein>
<proteinExistence type="predicted"/>
<dbReference type="GO" id="GO:0016787">
    <property type="term" value="F:hydrolase activity"/>
    <property type="evidence" value="ECO:0007669"/>
    <property type="project" value="InterPro"/>
</dbReference>
<dbReference type="EMBL" id="FOUT01000008">
    <property type="protein sequence ID" value="SFN20704.1"/>
    <property type="molecule type" value="Genomic_DNA"/>
</dbReference>
<evidence type="ECO:0000313" key="1">
    <source>
        <dbReference type="EMBL" id="SFN20704.1"/>
    </source>
</evidence>
<evidence type="ECO:0008006" key="3">
    <source>
        <dbReference type="Google" id="ProtNLM"/>
    </source>
</evidence>
<sequence>MIPHFLILSGLGDSGPQHWQSYWLKQLPNTTKIKQDNWDKPQLDEWLDRLNQTLQTLEHPTILIAHSLSTILVAHWTQKYQHPNIIGALLVAPADVESVNHTPEIIWNFAPIPREKMPFPTIVVGSENDPYMTLPRAKQLASTWDSEFINIGKKGHINSDSNLGDWEEGKNIAFRLTEMAITKFSNHSPL</sequence>
<dbReference type="AlphaFoldDB" id="A0A1I4X432"/>
<keyword evidence="2" id="KW-1185">Reference proteome</keyword>
<name>A0A1I4X432_9FLAO</name>
<dbReference type="InterPro" id="IPR010662">
    <property type="entry name" value="RBBP9/YdeN"/>
</dbReference>
<dbReference type="eggNOG" id="COG3545">
    <property type="taxonomic scope" value="Bacteria"/>
</dbReference>
<dbReference type="RefSeq" id="WP_024981366.1">
    <property type="nucleotide sequence ID" value="NZ_CBCRUM010000005.1"/>
</dbReference>
<organism evidence="1 2">
    <name type="scientific">Flavobacterium succinicans</name>
    <dbReference type="NCBI Taxonomy" id="29536"/>
    <lineage>
        <taxon>Bacteria</taxon>
        <taxon>Pseudomonadati</taxon>
        <taxon>Bacteroidota</taxon>
        <taxon>Flavobacteriia</taxon>
        <taxon>Flavobacteriales</taxon>
        <taxon>Flavobacteriaceae</taxon>
        <taxon>Flavobacterium</taxon>
    </lineage>
</organism>
<reference evidence="2" key="1">
    <citation type="submission" date="2016-10" db="EMBL/GenBank/DDBJ databases">
        <authorList>
            <person name="Varghese N."/>
            <person name="Submissions S."/>
        </authorList>
    </citation>
    <scope>NUCLEOTIDE SEQUENCE [LARGE SCALE GENOMIC DNA]</scope>
    <source>
        <strain evidence="2">DSM 4002</strain>
    </source>
</reference>
<dbReference type="InterPro" id="IPR029058">
    <property type="entry name" value="AB_hydrolase_fold"/>
</dbReference>
<gene>
    <name evidence="1" type="ORF">SAMN05444143_10817</name>
</gene>
<dbReference type="Proteomes" id="UP000182961">
    <property type="component" value="Unassembled WGS sequence"/>
</dbReference>
<dbReference type="SUPFAM" id="SSF53474">
    <property type="entry name" value="alpha/beta-Hydrolases"/>
    <property type="match status" value="1"/>
</dbReference>
<dbReference type="Gene3D" id="3.40.50.1820">
    <property type="entry name" value="alpha/beta hydrolase"/>
    <property type="match status" value="1"/>
</dbReference>
<dbReference type="Pfam" id="PF06821">
    <property type="entry name" value="Ser_hydrolase"/>
    <property type="match status" value="1"/>
</dbReference>
<accession>A0A1I4X432</accession>
<evidence type="ECO:0000313" key="2">
    <source>
        <dbReference type="Proteomes" id="UP000182961"/>
    </source>
</evidence>